<keyword evidence="14" id="KW-0804">Transcription</keyword>
<keyword evidence="7" id="KW-0479">Metal-binding</keyword>
<evidence type="ECO:0000256" key="11">
    <source>
        <dbReference type="ARBA" id="ARBA00022843"/>
    </source>
</evidence>
<dbReference type="GO" id="GO:0000981">
    <property type="term" value="F:DNA-binding transcription factor activity, RNA polymerase II-specific"/>
    <property type="evidence" value="ECO:0007669"/>
    <property type="project" value="TreeGrafter"/>
</dbReference>
<dbReference type="Gene3D" id="3.30.710.10">
    <property type="entry name" value="Potassium Channel Kv1.1, Chain A"/>
    <property type="match status" value="1"/>
</dbReference>
<dbReference type="PANTHER" id="PTHR24394">
    <property type="entry name" value="ZINC FINGER PROTEIN"/>
    <property type="match status" value="1"/>
</dbReference>
<evidence type="ECO:0000256" key="15">
    <source>
        <dbReference type="ARBA" id="ARBA00023242"/>
    </source>
</evidence>
<dbReference type="Pfam" id="PF00096">
    <property type="entry name" value="zf-C2H2"/>
    <property type="match status" value="1"/>
</dbReference>
<dbReference type="SMART" id="SM00225">
    <property type="entry name" value="BTB"/>
    <property type="match status" value="1"/>
</dbReference>
<dbReference type="AlphaFoldDB" id="A0A3Q2Z0K6"/>
<dbReference type="FunFam" id="3.30.160.60:FF:000235">
    <property type="entry name" value="Zinc finger and BTB domain containing 38"/>
    <property type="match status" value="1"/>
</dbReference>
<dbReference type="PROSITE" id="PS50097">
    <property type="entry name" value="BTB"/>
    <property type="match status" value="1"/>
</dbReference>
<dbReference type="GeneTree" id="ENSGT00940000161449"/>
<keyword evidence="4" id="KW-0678">Repressor</keyword>
<evidence type="ECO:0000256" key="1">
    <source>
        <dbReference type="ARBA" id="ARBA00004123"/>
    </source>
</evidence>
<evidence type="ECO:0000313" key="21">
    <source>
        <dbReference type="Proteomes" id="UP000264820"/>
    </source>
</evidence>
<keyword evidence="21" id="KW-1185">Reference proteome</keyword>
<dbReference type="Proteomes" id="UP000264820">
    <property type="component" value="Unplaced"/>
</dbReference>
<dbReference type="Gene3D" id="3.30.160.60">
    <property type="entry name" value="Classic Zinc Finger"/>
    <property type="match status" value="3"/>
</dbReference>
<dbReference type="GO" id="GO:0005694">
    <property type="term" value="C:chromosome"/>
    <property type="evidence" value="ECO:0007669"/>
    <property type="project" value="UniProtKB-SubCell"/>
</dbReference>
<dbReference type="PROSITE" id="PS50157">
    <property type="entry name" value="ZINC_FINGER_C2H2_2"/>
    <property type="match status" value="5"/>
</dbReference>
<dbReference type="GO" id="GO:0008270">
    <property type="term" value="F:zinc ion binding"/>
    <property type="evidence" value="ECO:0007669"/>
    <property type="project" value="UniProtKB-KW"/>
</dbReference>
<accession>A0A3Q2Z0K6</accession>
<dbReference type="PROSITE" id="PS00028">
    <property type="entry name" value="ZINC_FINGER_C2H2_1"/>
    <property type="match status" value="6"/>
</dbReference>
<dbReference type="FunFam" id="3.30.160.60:FF:000437">
    <property type="entry name" value="zinc finger and BTB domain-containing protein 38"/>
    <property type="match status" value="1"/>
</dbReference>
<evidence type="ECO:0000256" key="14">
    <source>
        <dbReference type="ARBA" id="ARBA00023163"/>
    </source>
</evidence>
<keyword evidence="8" id="KW-0677">Repeat</keyword>
<evidence type="ECO:0000256" key="8">
    <source>
        <dbReference type="ARBA" id="ARBA00022737"/>
    </source>
</evidence>
<feature type="domain" description="C2H2-type" evidence="19">
    <location>
        <begin position="287"/>
        <end position="309"/>
    </location>
</feature>
<dbReference type="SUPFAM" id="SSF57667">
    <property type="entry name" value="beta-beta-alpha zinc fingers"/>
    <property type="match status" value="3"/>
</dbReference>
<evidence type="ECO:0000256" key="4">
    <source>
        <dbReference type="ARBA" id="ARBA00022491"/>
    </source>
</evidence>
<dbReference type="GO" id="GO:0003677">
    <property type="term" value="F:DNA binding"/>
    <property type="evidence" value="ECO:0007669"/>
    <property type="project" value="UniProtKB-KW"/>
</dbReference>
<reference evidence="20" key="1">
    <citation type="submission" date="2025-08" db="UniProtKB">
        <authorList>
            <consortium name="Ensembl"/>
        </authorList>
    </citation>
    <scope>IDENTIFICATION</scope>
</reference>
<protein>
    <submittedName>
        <fullName evidence="20">Zinc finger and BTB domain containing 38</fullName>
    </submittedName>
</protein>
<evidence type="ECO:0000256" key="12">
    <source>
        <dbReference type="ARBA" id="ARBA00023015"/>
    </source>
</evidence>
<keyword evidence="10" id="KW-0862">Zinc</keyword>
<keyword evidence="15" id="KW-0539">Nucleus</keyword>
<evidence type="ECO:0000256" key="6">
    <source>
        <dbReference type="ARBA" id="ARBA00022553"/>
    </source>
</evidence>
<comment type="subcellular location">
    <subcellularLocation>
        <location evidence="2">Chromosome</location>
    </subcellularLocation>
    <subcellularLocation>
        <location evidence="1">Nucleus</location>
    </subcellularLocation>
</comment>
<feature type="domain" description="C2H2-type" evidence="19">
    <location>
        <begin position="410"/>
        <end position="437"/>
    </location>
</feature>
<dbReference type="Ensembl" id="ENSHCOT00000017003.1">
    <property type="protein sequence ID" value="ENSHCOP00000024109.1"/>
    <property type="gene ID" value="ENSHCOG00000013168.1"/>
</dbReference>
<keyword evidence="6" id="KW-0597">Phosphoprotein</keyword>
<evidence type="ECO:0000256" key="9">
    <source>
        <dbReference type="ARBA" id="ARBA00022771"/>
    </source>
</evidence>
<evidence type="ECO:0000259" key="18">
    <source>
        <dbReference type="PROSITE" id="PS50097"/>
    </source>
</evidence>
<evidence type="ECO:0000256" key="5">
    <source>
        <dbReference type="ARBA" id="ARBA00022499"/>
    </source>
</evidence>
<keyword evidence="3" id="KW-0158">Chromosome</keyword>
<dbReference type="SUPFAM" id="SSF54695">
    <property type="entry name" value="POZ domain"/>
    <property type="match status" value="1"/>
</dbReference>
<feature type="domain" description="C2H2-type" evidence="19">
    <location>
        <begin position="466"/>
        <end position="489"/>
    </location>
</feature>
<dbReference type="InterPro" id="IPR011333">
    <property type="entry name" value="SKP1/BTB/POZ_sf"/>
</dbReference>
<dbReference type="GO" id="GO:0005634">
    <property type="term" value="C:nucleus"/>
    <property type="evidence" value="ECO:0007669"/>
    <property type="project" value="UniProtKB-SubCell"/>
</dbReference>
<dbReference type="InterPro" id="IPR013087">
    <property type="entry name" value="Znf_C2H2_type"/>
</dbReference>
<keyword evidence="5" id="KW-1017">Isopeptide bond</keyword>
<evidence type="ECO:0000256" key="16">
    <source>
        <dbReference type="PROSITE-ProRule" id="PRU00042"/>
    </source>
</evidence>
<dbReference type="PANTHER" id="PTHR24394:SF58">
    <property type="entry name" value="ZINC FINGER AND BTB DOMAIN CONTAINING 33"/>
    <property type="match status" value="1"/>
</dbReference>
<evidence type="ECO:0000313" key="20">
    <source>
        <dbReference type="Ensembl" id="ENSHCOP00000024109.1"/>
    </source>
</evidence>
<evidence type="ECO:0000256" key="3">
    <source>
        <dbReference type="ARBA" id="ARBA00022454"/>
    </source>
</evidence>
<keyword evidence="12" id="KW-0805">Transcription regulation</keyword>
<reference evidence="20" key="2">
    <citation type="submission" date="2025-09" db="UniProtKB">
        <authorList>
            <consortium name="Ensembl"/>
        </authorList>
    </citation>
    <scope>IDENTIFICATION</scope>
</reference>
<dbReference type="Pfam" id="PF00651">
    <property type="entry name" value="BTB"/>
    <property type="match status" value="1"/>
</dbReference>
<feature type="region of interest" description="Disordered" evidence="17">
    <location>
        <begin position="750"/>
        <end position="777"/>
    </location>
</feature>
<evidence type="ECO:0000256" key="7">
    <source>
        <dbReference type="ARBA" id="ARBA00022723"/>
    </source>
</evidence>
<evidence type="ECO:0000256" key="2">
    <source>
        <dbReference type="ARBA" id="ARBA00004286"/>
    </source>
</evidence>
<proteinExistence type="predicted"/>
<dbReference type="InterPro" id="IPR000210">
    <property type="entry name" value="BTB/POZ_dom"/>
</dbReference>
<dbReference type="STRING" id="109280.ENSHCOP00000024109"/>
<dbReference type="OMA" id="GSCFDNT"/>
<organism evidence="20 21">
    <name type="scientific">Hippocampus comes</name>
    <name type="common">Tiger tail seahorse</name>
    <dbReference type="NCBI Taxonomy" id="109280"/>
    <lineage>
        <taxon>Eukaryota</taxon>
        <taxon>Metazoa</taxon>
        <taxon>Chordata</taxon>
        <taxon>Craniata</taxon>
        <taxon>Vertebrata</taxon>
        <taxon>Euteleostomi</taxon>
        <taxon>Actinopterygii</taxon>
        <taxon>Neopterygii</taxon>
        <taxon>Teleostei</taxon>
        <taxon>Neoteleostei</taxon>
        <taxon>Acanthomorphata</taxon>
        <taxon>Syngnathiaria</taxon>
        <taxon>Syngnathiformes</taxon>
        <taxon>Syngnathoidei</taxon>
        <taxon>Syngnathidae</taxon>
        <taxon>Hippocampus</taxon>
    </lineage>
</organism>
<evidence type="ECO:0000256" key="13">
    <source>
        <dbReference type="ARBA" id="ARBA00023125"/>
    </source>
</evidence>
<feature type="domain" description="BTB" evidence="18">
    <location>
        <begin position="1"/>
        <end position="73"/>
    </location>
</feature>
<dbReference type="SMART" id="SM00355">
    <property type="entry name" value="ZnF_C2H2"/>
    <property type="match status" value="7"/>
</dbReference>
<evidence type="ECO:0000256" key="17">
    <source>
        <dbReference type="SAM" id="MobiDB-lite"/>
    </source>
</evidence>
<evidence type="ECO:0000259" key="19">
    <source>
        <dbReference type="PROSITE" id="PS50157"/>
    </source>
</evidence>
<sequence>MTLMMMAANCCFMEDVKFRAHKNILAACSGYFKNALSNETWSSSRVLELMDLKSEVFACVLNFIYSAKVTSPCVEDKKELIAAGKRLGIPFLEKLAGQEKKDKNQYQLDCVKSTDWSSKKTKEEVTRPEEIDGSRGPRITNAFSITEVCPGNNPFTPLGDGRQSPDEGQLPAGCLKSSCLDGIGETPTFLDHSYAMIKVPEEKVPTSQWDSALFRNEFPTHTERHVEKNKTLTPTLAEGATSAHPPFPQSEQDKPSAAVIPFSNSYVQTASSPSNLPPQTENSVSIYECERCPQVFKSECLLAIHSKVHQKCSDSHLFCKFCDKKFIHPKWLHNHEQNCPKFVWGKPQQDSGHMAVKEGDLDSVSILSEETTRTQFPPVDHPETGPLLVDQLQLPKDENKKRSGVGQRRYNCSVCKRVYITLSSLKRHENVHSWQRAYPCHYCNKVFALAEYRTKHEVWHTGERRYQCIFCLETFMTYYILKNHQKSFHGIDPTLAIKRKSANGGLKASVYPIKLYRLLPMKFRKRRYKTYSQTYSEGDETDYQGQLDNNPLCPQFEGNSVSSCLDGVSLPLTFMATTKMVAPVMPRISFDKPCKTDIDQSLRHNYHQSATGKDAEHSSPFINFDCTVPKSDPANCSEGNKGRPLDLITSHHISQNVTFLNSLNTVEKLSELSASAKRVEKMTKDMLRSNTEKASLNKTAGSKTQTYIAKPVCPGPSADGEAIPLCQITVKIGDEAIIRRRIKGSKLFPRRKKRETRKLGEMESQSQLHPDGKLESPRLRFRPDISGLISETHEDPNDCDVADELWRPYYSYKAKKKKKKRRFKHRQALFHDYNETVRTDTGAAEARLDSWQTGDSISGGEDVKRSLHRSCSPRTTYNCDICDSSFITETGLRAHIIGSHPYFCHTCGKQGPPGETPSGNDYVCNSCMENGSCFDNSTWSSNPEKKFRCSFCPQRFLYLATKRSHEKKHQETAGESYTSQPCLEYFDNLSTDNKKDCIKTEEDDNQISDMQCYEDPSQTFIGCEDLLTQTFCLIVLYKAVHVSWMEGPKRELFPESMLKLCFLKCLLVLKMNSVEYIIKLRAMLELSVGGGKKKTSLGGFLGLPCQYSWT</sequence>
<evidence type="ECO:0000256" key="10">
    <source>
        <dbReference type="ARBA" id="ARBA00022833"/>
    </source>
</evidence>
<keyword evidence="13" id="KW-0238">DNA-binding</keyword>
<feature type="domain" description="C2H2-type" evidence="19">
    <location>
        <begin position="877"/>
        <end position="900"/>
    </location>
</feature>
<name>A0A3Q2Z0K6_HIPCM</name>
<keyword evidence="11" id="KW-0832">Ubl conjugation</keyword>
<keyword evidence="9 16" id="KW-0863">Zinc-finger</keyword>
<feature type="domain" description="C2H2-type" evidence="19">
    <location>
        <begin position="438"/>
        <end position="465"/>
    </location>
</feature>
<dbReference type="InterPro" id="IPR036236">
    <property type="entry name" value="Znf_C2H2_sf"/>
</dbReference>